<dbReference type="InterPro" id="IPR050951">
    <property type="entry name" value="Retrovirus_Pol_polyprotein"/>
</dbReference>
<evidence type="ECO:0000259" key="8">
    <source>
        <dbReference type="PROSITE" id="PS50994"/>
    </source>
</evidence>
<dbReference type="InterPro" id="IPR043502">
    <property type="entry name" value="DNA/RNA_pol_sf"/>
</dbReference>
<proteinExistence type="predicted"/>
<evidence type="ECO:0000256" key="1">
    <source>
        <dbReference type="ARBA" id="ARBA00022679"/>
    </source>
</evidence>
<dbReference type="PROSITE" id="PS50994">
    <property type="entry name" value="INTEGRASE"/>
    <property type="match status" value="1"/>
</dbReference>
<feature type="compositionally biased region" description="Basic and acidic residues" evidence="7">
    <location>
        <begin position="743"/>
        <end position="761"/>
    </location>
</feature>
<comment type="caution">
    <text evidence="9">The sequence shown here is derived from an EMBL/GenBank/DDBJ whole genome shotgun (WGS) entry which is preliminary data.</text>
</comment>
<dbReference type="EMBL" id="QGNW01002706">
    <property type="protein sequence ID" value="RVW12401.1"/>
    <property type="molecule type" value="Genomic_DNA"/>
</dbReference>
<dbReference type="InterPro" id="IPR036397">
    <property type="entry name" value="RNaseH_sf"/>
</dbReference>
<gene>
    <name evidence="9" type="primary">pol_2003</name>
    <name evidence="9" type="ORF">CK203_099447</name>
</gene>
<evidence type="ECO:0000256" key="6">
    <source>
        <dbReference type="ARBA" id="ARBA00022918"/>
    </source>
</evidence>
<organism evidence="9 10">
    <name type="scientific">Vitis vinifera</name>
    <name type="common">Grape</name>
    <dbReference type="NCBI Taxonomy" id="29760"/>
    <lineage>
        <taxon>Eukaryota</taxon>
        <taxon>Viridiplantae</taxon>
        <taxon>Streptophyta</taxon>
        <taxon>Embryophyta</taxon>
        <taxon>Tracheophyta</taxon>
        <taxon>Spermatophyta</taxon>
        <taxon>Magnoliopsida</taxon>
        <taxon>eudicotyledons</taxon>
        <taxon>Gunneridae</taxon>
        <taxon>Pentapetalae</taxon>
        <taxon>rosids</taxon>
        <taxon>Vitales</taxon>
        <taxon>Vitaceae</taxon>
        <taxon>Viteae</taxon>
        <taxon>Vitis</taxon>
    </lineage>
</organism>
<dbReference type="GO" id="GO:0016787">
    <property type="term" value="F:hydrolase activity"/>
    <property type="evidence" value="ECO:0007669"/>
    <property type="project" value="UniProtKB-KW"/>
</dbReference>
<reference evidence="9 10" key="1">
    <citation type="journal article" date="2018" name="PLoS Genet.">
        <title>Population sequencing reveals clonal diversity and ancestral inbreeding in the grapevine cultivar Chardonnay.</title>
        <authorList>
            <person name="Roach M.J."/>
            <person name="Johnson D.L."/>
            <person name="Bohlmann J."/>
            <person name="van Vuuren H.J."/>
            <person name="Jones S.J."/>
            <person name="Pretorius I.S."/>
            <person name="Schmidt S.A."/>
            <person name="Borneman A.R."/>
        </authorList>
    </citation>
    <scope>NUCLEOTIDE SEQUENCE [LARGE SCALE GENOMIC DNA]</scope>
    <source>
        <strain evidence="10">cv. Chardonnay</strain>
        <tissue evidence="9">Leaf</tissue>
    </source>
</reference>
<feature type="region of interest" description="Disordered" evidence="7">
    <location>
        <begin position="735"/>
        <end position="767"/>
    </location>
</feature>
<feature type="compositionally biased region" description="Low complexity" evidence="7">
    <location>
        <begin position="839"/>
        <end position="850"/>
    </location>
</feature>
<dbReference type="SUPFAM" id="SSF53098">
    <property type="entry name" value="Ribonuclease H-like"/>
    <property type="match status" value="1"/>
</dbReference>
<keyword evidence="6" id="KW-0695">RNA-directed DNA polymerase</keyword>
<dbReference type="AlphaFoldDB" id="A0A438BN69"/>
<evidence type="ECO:0000256" key="5">
    <source>
        <dbReference type="ARBA" id="ARBA00022801"/>
    </source>
</evidence>
<dbReference type="GO" id="GO:0003964">
    <property type="term" value="F:RNA-directed DNA polymerase activity"/>
    <property type="evidence" value="ECO:0007669"/>
    <property type="project" value="UniProtKB-KW"/>
</dbReference>
<dbReference type="InterPro" id="IPR012337">
    <property type="entry name" value="RNaseH-like_sf"/>
</dbReference>
<dbReference type="PANTHER" id="PTHR37984">
    <property type="entry name" value="PROTEIN CBG26694"/>
    <property type="match status" value="1"/>
</dbReference>
<dbReference type="Gene3D" id="3.10.10.10">
    <property type="entry name" value="HIV Type 1 Reverse Transcriptase, subunit A, domain 1"/>
    <property type="match status" value="1"/>
</dbReference>
<keyword evidence="5" id="KW-0378">Hydrolase</keyword>
<evidence type="ECO:0000256" key="4">
    <source>
        <dbReference type="ARBA" id="ARBA00022759"/>
    </source>
</evidence>
<keyword evidence="1" id="KW-0808">Transferase</keyword>
<dbReference type="GO" id="GO:0003676">
    <property type="term" value="F:nucleic acid binding"/>
    <property type="evidence" value="ECO:0007669"/>
    <property type="project" value="InterPro"/>
</dbReference>
<dbReference type="SUPFAM" id="SSF56672">
    <property type="entry name" value="DNA/RNA polymerases"/>
    <property type="match status" value="1"/>
</dbReference>
<feature type="domain" description="Integrase catalytic" evidence="8">
    <location>
        <begin position="426"/>
        <end position="590"/>
    </location>
</feature>
<dbReference type="Pfam" id="PF00665">
    <property type="entry name" value="rve"/>
    <property type="match status" value="1"/>
</dbReference>
<name>A0A438BN69_VITVI</name>
<dbReference type="GO" id="GO:0004519">
    <property type="term" value="F:endonuclease activity"/>
    <property type="evidence" value="ECO:0007669"/>
    <property type="project" value="UniProtKB-KW"/>
</dbReference>
<keyword evidence="2" id="KW-0548">Nucleotidyltransferase</keyword>
<dbReference type="FunFam" id="3.10.20.370:FF:000001">
    <property type="entry name" value="Retrovirus-related Pol polyprotein from transposon 17.6-like protein"/>
    <property type="match status" value="1"/>
</dbReference>
<dbReference type="CDD" id="cd09274">
    <property type="entry name" value="RNase_HI_RT_Ty3"/>
    <property type="match status" value="1"/>
</dbReference>
<dbReference type="Gene3D" id="3.30.420.10">
    <property type="entry name" value="Ribonuclease H-like superfamily/Ribonuclease H"/>
    <property type="match status" value="1"/>
</dbReference>
<dbReference type="InterPro" id="IPR043128">
    <property type="entry name" value="Rev_trsase/Diguanyl_cyclase"/>
</dbReference>
<dbReference type="InterPro" id="IPR041373">
    <property type="entry name" value="RT_RNaseH"/>
</dbReference>
<evidence type="ECO:0000256" key="2">
    <source>
        <dbReference type="ARBA" id="ARBA00022695"/>
    </source>
</evidence>
<evidence type="ECO:0000313" key="9">
    <source>
        <dbReference type="EMBL" id="RVW12401.1"/>
    </source>
</evidence>
<dbReference type="Proteomes" id="UP000288805">
    <property type="component" value="Unassembled WGS sequence"/>
</dbReference>
<sequence>MEEEAKPIRQPQRRLNPHMQEVVRAEVLKLLQAGIIYPISDSPWVSPTQVVPKKSGITVVQNDKGEEVATRLTSGWRAILSIVSWTLLRYFQIEIDVEDQEKTTFTCPFGTYAYRRMPFGLCNAPATFQRYLVLNWEKCHFMVQQGIVLGHIISKKGIEVDKAKVELIVKLPSPTTVKGVRQFLGHAGFYRRFIKDFSKLSKPLCELLVKDAKFVWDERCQKSFEQLKQFLTTAPIVRAPNWQLPFEVMCDASDFAIGAVLGQREDGKPYVIYYASKTLNEAQRNYTTTEKELLAVVFALDKFRAYLVGSFIVVFTDHSALKYLLTKQDAKARLIRWILLLQEFNLQIKDKKGVENVESLMLLEDAPWYAHIANYLVTGEVPNQIIRKCVPEQEQQGSSVIATKAHVEATLPLRKHHEGVAIRNQMPMNPILIVDLFDVWGIDFMGPFPMSFGNSYILVGVDYVSKWVEAIPCKHNDHRVVLKFLKENIFSRFGVPKAIISDGGTHFCNKPFETLLAKYGVKHKVATPYHPQTSGQVELANREIKNILMKVVNTSRRDWSVKLHDSLWAYRTAYKTILGMSPYRLVYGKACHLPMEVEYKAWWAIKKVNMDLNRAGMKRCLDLNEMEELRNDAYINSKIAKQRMKRWHDQLISNKEFQKGQRVLLYDSRLHIFPGKLKSRWIGPFIIHQVHSNGVVELLNSNSTDTFKVNGHRLKPFMEPFNQDKEEVTIQVAKNPIKLRSPKFRDPPWKPRGRASEENTPHPRTLWNTSLSISAMAKTRGAQPRLHQLAIQGQELHLRDSISEAPQASAIPPSEGGVPSSPPQRRYETRRPPTTPGASTSPQEISSSPSCKESQSFRPRRVICTSTASAAYYRVSDSFWMTPEVIIRRPMVTQPPIEGNLDCELGHSTPSYVLIWRLSDSSRSLEIHSTYCRDTIWST</sequence>
<evidence type="ECO:0000256" key="7">
    <source>
        <dbReference type="SAM" id="MobiDB-lite"/>
    </source>
</evidence>
<evidence type="ECO:0000313" key="10">
    <source>
        <dbReference type="Proteomes" id="UP000288805"/>
    </source>
</evidence>
<keyword evidence="3" id="KW-0540">Nuclease</keyword>
<dbReference type="Gene3D" id="3.30.70.270">
    <property type="match status" value="2"/>
</dbReference>
<dbReference type="PANTHER" id="PTHR37984:SF5">
    <property type="entry name" value="PROTEIN NYNRIN-LIKE"/>
    <property type="match status" value="1"/>
</dbReference>
<keyword evidence="4" id="KW-0255">Endonuclease</keyword>
<feature type="region of interest" description="Disordered" evidence="7">
    <location>
        <begin position="806"/>
        <end position="853"/>
    </location>
</feature>
<evidence type="ECO:0000256" key="3">
    <source>
        <dbReference type="ARBA" id="ARBA00022722"/>
    </source>
</evidence>
<dbReference type="InterPro" id="IPR001584">
    <property type="entry name" value="Integrase_cat-core"/>
</dbReference>
<dbReference type="GO" id="GO:0015074">
    <property type="term" value="P:DNA integration"/>
    <property type="evidence" value="ECO:0007669"/>
    <property type="project" value="InterPro"/>
</dbReference>
<dbReference type="CDD" id="cd01647">
    <property type="entry name" value="RT_LTR"/>
    <property type="match status" value="1"/>
</dbReference>
<accession>A0A438BN69</accession>
<protein>
    <submittedName>
        <fullName evidence="9">Retrovirus-related Pol polyprotein from transposon 17.6</fullName>
    </submittedName>
</protein>
<dbReference type="FunFam" id="3.30.70.270:FF:000020">
    <property type="entry name" value="Transposon Tf2-6 polyprotein-like Protein"/>
    <property type="match status" value="1"/>
</dbReference>
<dbReference type="Pfam" id="PF17917">
    <property type="entry name" value="RT_RNaseH"/>
    <property type="match status" value="1"/>
</dbReference>